<comment type="caution">
    <text evidence="1">The sequence shown here is derived from an EMBL/GenBank/DDBJ whole genome shotgun (WGS) entry which is preliminary data.</text>
</comment>
<keyword evidence="2" id="KW-1185">Reference proteome</keyword>
<dbReference type="EMBL" id="JANYMP010000002">
    <property type="protein sequence ID" value="MCS7476603.1"/>
    <property type="molecule type" value="Genomic_DNA"/>
</dbReference>
<dbReference type="AlphaFoldDB" id="A0A9X2VK48"/>
<dbReference type="InterPro" id="IPR025447">
    <property type="entry name" value="DUF4192"/>
</dbReference>
<dbReference type="Proteomes" id="UP001141259">
    <property type="component" value="Unassembled WGS sequence"/>
</dbReference>
<protein>
    <submittedName>
        <fullName evidence="1">DUF4192 domain-containing protein</fullName>
    </submittedName>
</protein>
<organism evidence="1 2">
    <name type="scientific">Umezawaea endophytica</name>
    <dbReference type="NCBI Taxonomy" id="1654476"/>
    <lineage>
        <taxon>Bacteria</taxon>
        <taxon>Bacillati</taxon>
        <taxon>Actinomycetota</taxon>
        <taxon>Actinomycetes</taxon>
        <taxon>Pseudonocardiales</taxon>
        <taxon>Pseudonocardiaceae</taxon>
        <taxon>Umezawaea</taxon>
    </lineage>
</organism>
<dbReference type="RefSeq" id="WP_259622089.1">
    <property type="nucleotide sequence ID" value="NZ_JANYMP010000002.1"/>
</dbReference>
<dbReference type="Pfam" id="PF13830">
    <property type="entry name" value="DUF4192"/>
    <property type="match status" value="1"/>
</dbReference>
<name>A0A9X2VK48_9PSEU</name>
<accession>A0A9X2VK48</accession>
<proteinExistence type="predicted"/>
<sequence>MRTSPQAPQVEVHGPADLIAAVPHLLAYHPADSLVLLVLSDDRPSKVTMSLRVDLPPPRHRRALAHQLLTPVRGEAGSVVLVVVGGGAPTSSSLPHQSLVDCLEFTLAAAAVPLTSAIWASGTAEGDQWIEYGPAGRTGAVPDPAVSELAAACAAAGMVTFASRADLAAVLTPDAPEALSRREALLDEAALRAEHDQDREQAARQGLLLITRAVTTSSARTTRMSDADVVALTLALTDLWVRDAALVFATGPHATAAEHLWTELTRATPIPERAQAATLLAFSAYLRGDGALASVALDRAEEACPSHRLASLVRSALDHALPPDQLARIAMTSARPDWTPDTPQWP</sequence>
<reference evidence="1" key="1">
    <citation type="submission" date="2022-08" db="EMBL/GenBank/DDBJ databases">
        <authorList>
            <person name="Tistechok S."/>
            <person name="Samborskyy M."/>
            <person name="Roman I."/>
        </authorList>
    </citation>
    <scope>NUCLEOTIDE SEQUENCE</scope>
    <source>
        <strain evidence="1">DSM 103496</strain>
    </source>
</reference>
<evidence type="ECO:0000313" key="2">
    <source>
        <dbReference type="Proteomes" id="UP001141259"/>
    </source>
</evidence>
<gene>
    <name evidence="1" type="ORF">NZH93_07045</name>
</gene>
<evidence type="ECO:0000313" key="1">
    <source>
        <dbReference type="EMBL" id="MCS7476603.1"/>
    </source>
</evidence>